<sequence length="130" mass="14717">MPIEKTLYDSVGGDAGLDRLTAAFIRVLLADPQLEELRSIYAGRDLAHYEARLKEFLSGWLGGPPLYLERHGMPMLREGHRRLVITQNARYQWMSAMRSALAETVSDPEVRLRLEGAFAKMAESLVNTDR</sequence>
<dbReference type="HOGENOM" id="CLU_103526_3_0_4"/>
<dbReference type="InterPro" id="IPR012292">
    <property type="entry name" value="Globin/Proto"/>
</dbReference>
<evidence type="ECO:0008006" key="9">
    <source>
        <dbReference type="Google" id="ProtNLM"/>
    </source>
</evidence>
<dbReference type="GO" id="GO:0046872">
    <property type="term" value="F:metal ion binding"/>
    <property type="evidence" value="ECO:0007669"/>
    <property type="project" value="UniProtKB-KW"/>
</dbReference>
<evidence type="ECO:0000256" key="2">
    <source>
        <dbReference type="ARBA" id="ARBA00022448"/>
    </source>
</evidence>
<comment type="caution">
    <text evidence="7">The sequence shown here is derived from an EMBL/GenBank/DDBJ whole genome shotgun (WGS) entry which is preliminary data.</text>
</comment>
<comment type="cofactor">
    <cofactor evidence="1">
        <name>heme</name>
        <dbReference type="ChEBI" id="CHEBI:30413"/>
    </cofactor>
</comment>
<comment type="similarity">
    <text evidence="6">Belongs to the truncated hemoglobin family. Group II subfamily.</text>
</comment>
<dbReference type="Proteomes" id="UP000014400">
    <property type="component" value="Unassembled WGS sequence"/>
</dbReference>
<keyword evidence="4" id="KW-0479">Metal-binding</keyword>
<dbReference type="Gene3D" id="1.10.490.10">
    <property type="entry name" value="Globins"/>
    <property type="match status" value="1"/>
</dbReference>
<dbReference type="InterPro" id="IPR044203">
    <property type="entry name" value="GlbO/GLB3-like"/>
</dbReference>
<dbReference type="PANTHER" id="PTHR47366:SF1">
    <property type="entry name" value="TWO-ON-TWO HEMOGLOBIN-3"/>
    <property type="match status" value="1"/>
</dbReference>
<name>S3BDZ0_9BURK</name>
<dbReference type="PANTHER" id="PTHR47366">
    <property type="entry name" value="TWO-ON-TWO HEMOGLOBIN-3"/>
    <property type="match status" value="1"/>
</dbReference>
<protein>
    <recommendedName>
        <fullName evidence="9">Globin</fullName>
    </recommendedName>
</protein>
<evidence type="ECO:0000256" key="6">
    <source>
        <dbReference type="ARBA" id="ARBA00034496"/>
    </source>
</evidence>
<evidence type="ECO:0000256" key="1">
    <source>
        <dbReference type="ARBA" id="ARBA00001971"/>
    </source>
</evidence>
<evidence type="ECO:0000313" key="7">
    <source>
        <dbReference type="EMBL" id="EPD97535.1"/>
    </source>
</evidence>
<dbReference type="GO" id="GO:0005344">
    <property type="term" value="F:oxygen carrier activity"/>
    <property type="evidence" value="ECO:0007669"/>
    <property type="project" value="InterPro"/>
</dbReference>
<keyword evidence="8" id="KW-1185">Reference proteome</keyword>
<dbReference type="SUPFAM" id="SSF46458">
    <property type="entry name" value="Globin-like"/>
    <property type="match status" value="1"/>
</dbReference>
<reference evidence="7 8" key="1">
    <citation type="submission" date="2013-04" db="EMBL/GenBank/DDBJ databases">
        <title>The Genome Sequence of Sutterella wadsworthensis HGA0223.</title>
        <authorList>
            <consortium name="The Broad Institute Genomics Platform"/>
            <person name="Earl A."/>
            <person name="Ward D."/>
            <person name="Feldgarden M."/>
            <person name="Gevers D."/>
            <person name="Schmidt T.M."/>
            <person name="Dover J."/>
            <person name="Dai D."/>
            <person name="Walker B."/>
            <person name="Young S."/>
            <person name="Zeng Q."/>
            <person name="Gargeya S."/>
            <person name="Fitzgerald M."/>
            <person name="Haas B."/>
            <person name="Abouelleil A."/>
            <person name="Allen A.W."/>
            <person name="Alvarado L."/>
            <person name="Arachchi H.M."/>
            <person name="Berlin A.M."/>
            <person name="Chapman S.B."/>
            <person name="Gainer-Dewar J."/>
            <person name="Goldberg J."/>
            <person name="Griggs A."/>
            <person name="Gujja S."/>
            <person name="Hansen M."/>
            <person name="Howarth C."/>
            <person name="Imamovic A."/>
            <person name="Ireland A."/>
            <person name="Larimer J."/>
            <person name="McCowan C."/>
            <person name="Murphy C."/>
            <person name="Pearson M."/>
            <person name="Poon T.W."/>
            <person name="Priest M."/>
            <person name="Roberts A."/>
            <person name="Saif S."/>
            <person name="Shea T."/>
            <person name="Sisk P."/>
            <person name="Sykes S."/>
            <person name="Wortman J."/>
            <person name="Nusbaum C."/>
            <person name="Birren B."/>
        </authorList>
    </citation>
    <scope>NUCLEOTIDE SEQUENCE [LARGE SCALE GENOMIC DNA]</scope>
    <source>
        <strain evidence="7 8">HGA0223</strain>
    </source>
</reference>
<keyword evidence="3" id="KW-0349">Heme</keyword>
<gene>
    <name evidence="7" type="ORF">HMPREF1476_02372</name>
</gene>
<dbReference type="PATRIC" id="fig|1203554.3.peg.2452"/>
<proteinExistence type="inferred from homology"/>
<dbReference type="AlphaFoldDB" id="S3BDZ0"/>
<dbReference type="InterPro" id="IPR019795">
    <property type="entry name" value="Globin_bac-like_CS"/>
</dbReference>
<dbReference type="GO" id="GO:0020037">
    <property type="term" value="F:heme binding"/>
    <property type="evidence" value="ECO:0007669"/>
    <property type="project" value="InterPro"/>
</dbReference>
<organism evidence="7 8">
    <name type="scientific">Sutterella wadsworthensis HGA0223</name>
    <dbReference type="NCBI Taxonomy" id="1203554"/>
    <lineage>
        <taxon>Bacteria</taxon>
        <taxon>Pseudomonadati</taxon>
        <taxon>Pseudomonadota</taxon>
        <taxon>Betaproteobacteria</taxon>
        <taxon>Burkholderiales</taxon>
        <taxon>Sutterellaceae</taxon>
        <taxon>Sutterella</taxon>
    </lineage>
</organism>
<dbReference type="PROSITE" id="PS01213">
    <property type="entry name" value="GLOBIN_FAM_2"/>
    <property type="match status" value="1"/>
</dbReference>
<keyword evidence="5" id="KW-0408">Iron</keyword>
<keyword evidence="2" id="KW-0813">Transport</keyword>
<dbReference type="Pfam" id="PF01152">
    <property type="entry name" value="Bac_globin"/>
    <property type="match status" value="1"/>
</dbReference>
<accession>S3BDZ0</accession>
<evidence type="ECO:0000256" key="4">
    <source>
        <dbReference type="ARBA" id="ARBA00022723"/>
    </source>
</evidence>
<dbReference type="EMBL" id="ATCF01000038">
    <property type="protein sequence ID" value="EPD97535.1"/>
    <property type="molecule type" value="Genomic_DNA"/>
</dbReference>
<evidence type="ECO:0000256" key="3">
    <source>
        <dbReference type="ARBA" id="ARBA00022617"/>
    </source>
</evidence>
<evidence type="ECO:0000313" key="8">
    <source>
        <dbReference type="Proteomes" id="UP000014400"/>
    </source>
</evidence>
<dbReference type="STRING" id="1203554.HMPREF1476_02372"/>
<dbReference type="InterPro" id="IPR009050">
    <property type="entry name" value="Globin-like_sf"/>
</dbReference>
<dbReference type="GeneID" id="64062253"/>
<evidence type="ECO:0000256" key="5">
    <source>
        <dbReference type="ARBA" id="ARBA00023004"/>
    </source>
</evidence>
<dbReference type="CDD" id="cd14773">
    <property type="entry name" value="TrHb2_PhHbO-like_O"/>
    <property type="match status" value="1"/>
</dbReference>
<dbReference type="RefSeq" id="WP_005431518.1">
    <property type="nucleotide sequence ID" value="NZ_KE150482.1"/>
</dbReference>
<dbReference type="eggNOG" id="COG2346">
    <property type="taxonomic scope" value="Bacteria"/>
</dbReference>
<dbReference type="InterPro" id="IPR001486">
    <property type="entry name" value="Hemoglobin_trunc"/>
</dbReference>
<dbReference type="GO" id="GO:0019825">
    <property type="term" value="F:oxygen binding"/>
    <property type="evidence" value="ECO:0007669"/>
    <property type="project" value="InterPro"/>
</dbReference>